<evidence type="ECO:0000313" key="5">
    <source>
        <dbReference type="Proteomes" id="UP000282084"/>
    </source>
</evidence>
<dbReference type="GO" id="GO:0016491">
    <property type="term" value="F:oxidoreductase activity"/>
    <property type="evidence" value="ECO:0007669"/>
    <property type="project" value="UniProtKB-KW"/>
</dbReference>
<evidence type="ECO:0000313" key="4">
    <source>
        <dbReference type="EMBL" id="RKT52074.1"/>
    </source>
</evidence>
<dbReference type="RefSeq" id="WP_121001353.1">
    <property type="nucleotide sequence ID" value="NZ_RBXO01000001.1"/>
</dbReference>
<evidence type="ECO:0000256" key="2">
    <source>
        <dbReference type="ARBA" id="ARBA00023002"/>
    </source>
</evidence>
<dbReference type="OrthoDB" id="9802510at2"/>
<dbReference type="AlphaFoldDB" id="A0A495VS54"/>
<sequence length="188" mass="20828">METHPIIARRWSPRAFDADATLDPPVVRLLLEAARWAPSHGNTQPARFILGYRGDETFRRIFDTLQPGNQSWAWRASALLVGARVTADERGPVPNTEYGLGLAVQNLVLQAVDLGLVTHQMGGFDHAALAEAFEMPAEAVPVVVVAVGKLGDVNDLPEDLQARERRPRQRKPLSETVFTDKWGRSWGE</sequence>
<gene>
    <name evidence="4" type="ORF">C8E97_0573</name>
</gene>
<keyword evidence="2" id="KW-0560">Oxidoreductase</keyword>
<protein>
    <submittedName>
        <fullName evidence="4">Nitroreductase</fullName>
    </submittedName>
</protein>
<evidence type="ECO:0000256" key="1">
    <source>
        <dbReference type="ARBA" id="ARBA00007118"/>
    </source>
</evidence>
<comment type="caution">
    <text evidence="4">The sequence shown here is derived from an EMBL/GenBank/DDBJ whole genome shotgun (WGS) entry which is preliminary data.</text>
</comment>
<organism evidence="4 5">
    <name type="scientific">Saccharothrix australiensis</name>
    <dbReference type="NCBI Taxonomy" id="2072"/>
    <lineage>
        <taxon>Bacteria</taxon>
        <taxon>Bacillati</taxon>
        <taxon>Actinomycetota</taxon>
        <taxon>Actinomycetes</taxon>
        <taxon>Pseudonocardiales</taxon>
        <taxon>Pseudonocardiaceae</taxon>
        <taxon>Saccharothrix</taxon>
    </lineage>
</organism>
<feature type="domain" description="Nitroreductase" evidence="3">
    <location>
        <begin position="65"/>
        <end position="149"/>
    </location>
</feature>
<proteinExistence type="inferred from homology"/>
<reference evidence="4 5" key="1">
    <citation type="submission" date="2018-10" db="EMBL/GenBank/DDBJ databases">
        <title>Sequencing the genomes of 1000 actinobacteria strains.</title>
        <authorList>
            <person name="Klenk H.-P."/>
        </authorList>
    </citation>
    <scope>NUCLEOTIDE SEQUENCE [LARGE SCALE GENOMIC DNA]</scope>
    <source>
        <strain evidence="4 5">DSM 43800</strain>
    </source>
</reference>
<dbReference type="PANTHER" id="PTHR43673:SF10">
    <property type="entry name" value="NADH DEHYDROGENASE_NAD(P)H NITROREDUCTASE XCC3605-RELATED"/>
    <property type="match status" value="1"/>
</dbReference>
<keyword evidence="5" id="KW-1185">Reference proteome</keyword>
<accession>A0A495VS54</accession>
<dbReference type="CDD" id="cd02138">
    <property type="entry name" value="TdsD-like"/>
    <property type="match status" value="1"/>
</dbReference>
<comment type="similarity">
    <text evidence="1">Belongs to the nitroreductase family.</text>
</comment>
<dbReference type="Pfam" id="PF00881">
    <property type="entry name" value="Nitroreductase"/>
    <property type="match status" value="2"/>
</dbReference>
<dbReference type="SUPFAM" id="SSF55469">
    <property type="entry name" value="FMN-dependent nitroreductase-like"/>
    <property type="match status" value="1"/>
</dbReference>
<dbReference type="InterPro" id="IPR000415">
    <property type="entry name" value="Nitroreductase-like"/>
</dbReference>
<dbReference type="Gene3D" id="3.40.109.10">
    <property type="entry name" value="NADH Oxidase"/>
    <property type="match status" value="1"/>
</dbReference>
<evidence type="ECO:0000259" key="3">
    <source>
        <dbReference type="Pfam" id="PF00881"/>
    </source>
</evidence>
<dbReference type="Proteomes" id="UP000282084">
    <property type="component" value="Unassembled WGS sequence"/>
</dbReference>
<name>A0A495VS54_9PSEU</name>
<dbReference type="PANTHER" id="PTHR43673">
    <property type="entry name" value="NAD(P)H NITROREDUCTASE YDGI-RELATED"/>
    <property type="match status" value="1"/>
</dbReference>
<dbReference type="InterPro" id="IPR029479">
    <property type="entry name" value="Nitroreductase"/>
</dbReference>
<feature type="domain" description="Nitroreductase" evidence="3">
    <location>
        <begin position="7"/>
        <end position="53"/>
    </location>
</feature>
<dbReference type="EMBL" id="RBXO01000001">
    <property type="protein sequence ID" value="RKT52074.1"/>
    <property type="molecule type" value="Genomic_DNA"/>
</dbReference>